<dbReference type="eggNOG" id="ENOG502QX79">
    <property type="taxonomic scope" value="Eukaryota"/>
</dbReference>
<evidence type="ECO:0000313" key="2">
    <source>
        <dbReference type="Proteomes" id="UP000001949"/>
    </source>
</evidence>
<proteinExistence type="predicted"/>
<dbReference type="EMBL" id="AAGK01000005">
    <property type="protein sequence ID" value="EAN31129.1"/>
    <property type="molecule type" value="Genomic_DNA"/>
</dbReference>
<dbReference type="VEuPathDB" id="PiroplasmaDB:TpMuguga_03g00392"/>
<dbReference type="OMA" id="EWVIRFL"/>
<keyword evidence="2" id="KW-1185">Reference proteome</keyword>
<sequence>MEEKVSYSTMSAVLETVGDDEKVRVALMPPHIARRLVKESGISSGAGVLSNVTGSILVDLPFRNLLYESKKVQRLYFELEPKDPDLYPKSKTVTNSLLLIDPIRLTHLLNNDLNQAQRVLYMRCFTDRIWLIFLRLVSLGVGSRLRSLYSLRDSRVATDEFLSDLEELQLSLVQMVLDVTRCDLTENTAAEIETAVINGCKNVCFLAEHIRNHWNNSLGEFPLLNDLIPYLNKCMLHVDKLLLRSGFNQDNLKLGDGSDPVVSLADLGTCSPLKDYFKDEDQLNGQADSTLVQLQNLSKVNYNLKDISYVKVLGDIRNCIVSVATKSATLLSLMKLKILDFRQKLFELPGSYSFINNEVLRKGFLSCNLDENDAVPLVLLSHCLGAYSIREWVIRFLLEVKFDKVSIFLNPTSQSSVNSYGFNESAYFRTAGQTKPNLGDFFTLMPLDLRLYMNQLAS</sequence>
<dbReference type="RefSeq" id="XP_763412.1">
    <property type="nucleotide sequence ID" value="XM_758319.1"/>
</dbReference>
<reference evidence="1 2" key="1">
    <citation type="journal article" date="2005" name="Science">
        <title>Genome sequence of Theileria parva, a bovine pathogen that transforms lymphocytes.</title>
        <authorList>
            <person name="Gardner M.J."/>
            <person name="Bishop R."/>
            <person name="Shah T."/>
            <person name="de Villiers E.P."/>
            <person name="Carlton J.M."/>
            <person name="Hall N."/>
            <person name="Ren Q."/>
            <person name="Paulsen I.T."/>
            <person name="Pain A."/>
            <person name="Berriman M."/>
            <person name="Wilson R.J.M."/>
            <person name="Sato S."/>
            <person name="Ralph S.A."/>
            <person name="Mann D.J."/>
            <person name="Xiong Z."/>
            <person name="Shallom S.J."/>
            <person name="Weidman J."/>
            <person name="Jiang L."/>
            <person name="Lynn J."/>
            <person name="Weaver B."/>
            <person name="Shoaibi A."/>
            <person name="Domingo A.R."/>
            <person name="Wasawo D."/>
            <person name="Crabtree J."/>
            <person name="Wortman J.R."/>
            <person name="Haas B."/>
            <person name="Angiuoli S.V."/>
            <person name="Creasy T.H."/>
            <person name="Lu C."/>
            <person name="Suh B."/>
            <person name="Silva J.C."/>
            <person name="Utterback T.R."/>
            <person name="Feldblyum T.V."/>
            <person name="Pertea M."/>
            <person name="Allen J."/>
            <person name="Nierman W.C."/>
            <person name="Taracha E.L.N."/>
            <person name="Salzberg S.L."/>
            <person name="White O.R."/>
            <person name="Fitzhugh H.A."/>
            <person name="Morzaria S."/>
            <person name="Venter J.C."/>
            <person name="Fraser C.M."/>
            <person name="Nene V."/>
        </authorList>
    </citation>
    <scope>NUCLEOTIDE SEQUENCE [LARGE SCALE GENOMIC DNA]</scope>
    <source>
        <strain evidence="1 2">Muguga</strain>
    </source>
</reference>
<dbReference type="Proteomes" id="UP000001949">
    <property type="component" value="Unassembled WGS sequence"/>
</dbReference>
<dbReference type="InParanoid" id="Q4MZW7"/>
<comment type="caution">
    <text evidence="1">The sequence shown here is derived from an EMBL/GenBank/DDBJ whole genome shotgun (WGS) entry which is preliminary data.</text>
</comment>
<gene>
    <name evidence="1" type="ordered locus">TP03_0392</name>
</gene>
<accession>Q4MZW7</accession>
<dbReference type="AlphaFoldDB" id="Q4MZW7"/>
<organism evidence="1 2">
    <name type="scientific">Theileria parva</name>
    <name type="common">East coast fever infection agent</name>
    <dbReference type="NCBI Taxonomy" id="5875"/>
    <lineage>
        <taxon>Eukaryota</taxon>
        <taxon>Sar</taxon>
        <taxon>Alveolata</taxon>
        <taxon>Apicomplexa</taxon>
        <taxon>Aconoidasida</taxon>
        <taxon>Piroplasmida</taxon>
        <taxon>Theileriidae</taxon>
        <taxon>Theileria</taxon>
    </lineage>
</organism>
<dbReference type="GeneID" id="3500334"/>
<name>Q4MZW7_THEPA</name>
<protein>
    <submittedName>
        <fullName evidence="1">Uncharacterized protein</fullName>
    </submittedName>
</protein>
<dbReference type="KEGG" id="tpv:TP03_0392"/>
<evidence type="ECO:0000313" key="1">
    <source>
        <dbReference type="EMBL" id="EAN31129.1"/>
    </source>
</evidence>